<protein>
    <submittedName>
        <fullName evidence="2">Uncharacterized protein</fullName>
    </submittedName>
</protein>
<dbReference type="AlphaFoldDB" id="A0A8J7W6W7"/>
<evidence type="ECO:0000313" key="3">
    <source>
        <dbReference type="Proteomes" id="UP000730161"/>
    </source>
</evidence>
<accession>A0A8J7W6W7</accession>
<feature type="compositionally biased region" description="Polar residues" evidence="1">
    <location>
        <begin position="26"/>
        <end position="43"/>
    </location>
</feature>
<evidence type="ECO:0000256" key="1">
    <source>
        <dbReference type="SAM" id="MobiDB-lite"/>
    </source>
</evidence>
<dbReference type="EMBL" id="JWHL01000013">
    <property type="protein sequence ID" value="MBR1369464.1"/>
    <property type="molecule type" value="Genomic_DNA"/>
</dbReference>
<reference evidence="2" key="1">
    <citation type="submission" date="2014-12" db="EMBL/GenBank/DDBJ databases">
        <authorList>
            <person name="Huang H.-H."/>
            <person name="Chen S.-C."/>
            <person name="Lai M.-C."/>
        </authorList>
    </citation>
    <scope>NUCLEOTIDE SEQUENCE</scope>
    <source>
        <strain evidence="2">K1F9705b</strain>
    </source>
</reference>
<comment type="caution">
    <text evidence="2">The sequence shown here is derived from an EMBL/GenBank/DDBJ whole genome shotgun (WGS) entry which is preliminary data.</text>
</comment>
<dbReference type="Proteomes" id="UP000730161">
    <property type="component" value="Unassembled WGS sequence"/>
</dbReference>
<keyword evidence="3" id="KW-1185">Reference proteome</keyword>
<evidence type="ECO:0000313" key="2">
    <source>
        <dbReference type="EMBL" id="MBR1369464.1"/>
    </source>
</evidence>
<gene>
    <name evidence="2" type="ORF">RJ53_08135</name>
</gene>
<feature type="region of interest" description="Disordered" evidence="1">
    <location>
        <begin position="26"/>
        <end position="77"/>
    </location>
</feature>
<sequence length="215" mass="23892">MIVLIAGCILLMAVCVAGCLDNIPGSTVPSDSKSELTPETTLEGTAGSIPESTVEPTPVGTPAPDDSSEEVPVSSSDPRIEEYRSVLQEARTLYEKFYSARFTVPRDWAVDDDRRLSADNEVRRSLRTVNTFSSEISDLDNTFNNLNLPGDCRHSRVMFQNGIAEYRLAALSLERSYDLYLDKGSYKAVQVLIYEAELHMDKGLEYFEQAHDTLP</sequence>
<name>A0A8J7W6W7_9EURY</name>
<organism evidence="2 3">
    <name type="scientific">Methanocalculus chunghsingensis</name>
    <dbReference type="NCBI Taxonomy" id="156457"/>
    <lineage>
        <taxon>Archaea</taxon>
        <taxon>Methanobacteriati</taxon>
        <taxon>Methanobacteriota</taxon>
        <taxon>Stenosarchaea group</taxon>
        <taxon>Methanomicrobia</taxon>
        <taxon>Methanomicrobiales</taxon>
        <taxon>Methanocalculaceae</taxon>
        <taxon>Methanocalculus</taxon>
    </lineage>
</organism>
<proteinExistence type="predicted"/>